<feature type="compositionally biased region" description="Acidic residues" evidence="9">
    <location>
        <begin position="80"/>
        <end position="90"/>
    </location>
</feature>
<evidence type="ECO:0000256" key="9">
    <source>
        <dbReference type="SAM" id="MobiDB-lite"/>
    </source>
</evidence>
<dbReference type="GO" id="GO:0004222">
    <property type="term" value="F:metalloendopeptidase activity"/>
    <property type="evidence" value="ECO:0007669"/>
    <property type="project" value="InterPro"/>
</dbReference>
<dbReference type="Proteomes" id="UP000279306">
    <property type="component" value="Chromosome"/>
</dbReference>
<evidence type="ECO:0000256" key="1">
    <source>
        <dbReference type="ARBA" id="ARBA00009388"/>
    </source>
</evidence>
<reference evidence="13 14" key="1">
    <citation type="submission" date="2018-12" db="EMBL/GenBank/DDBJ databases">
        <authorList>
            <consortium name="Pathogen Informatics"/>
        </authorList>
    </citation>
    <scope>NUCLEOTIDE SEQUENCE [LARGE SCALE GENOMIC DNA]</scope>
    <source>
        <strain evidence="13 14">NCTC10437</strain>
    </source>
</reference>
<dbReference type="SUPFAM" id="SSF55486">
    <property type="entry name" value="Metalloproteases ('zincins'), catalytic domain"/>
    <property type="match status" value="1"/>
</dbReference>
<evidence type="ECO:0000313" key="14">
    <source>
        <dbReference type="Proteomes" id="UP000279306"/>
    </source>
</evidence>
<evidence type="ECO:0000256" key="5">
    <source>
        <dbReference type="ARBA" id="ARBA00022801"/>
    </source>
</evidence>
<dbReference type="GO" id="GO:0046872">
    <property type="term" value="F:metal ion binding"/>
    <property type="evidence" value="ECO:0007669"/>
    <property type="project" value="UniProtKB-KW"/>
</dbReference>
<dbReference type="InterPro" id="IPR050728">
    <property type="entry name" value="Zinc_Metalloprotease_M4"/>
</dbReference>
<keyword evidence="14" id="KW-1185">Reference proteome</keyword>
<evidence type="ECO:0000256" key="7">
    <source>
        <dbReference type="ARBA" id="ARBA00023049"/>
    </source>
</evidence>
<evidence type="ECO:0000256" key="3">
    <source>
        <dbReference type="ARBA" id="ARBA00022723"/>
    </source>
</evidence>
<feature type="region of interest" description="Disordered" evidence="9">
    <location>
        <begin position="37"/>
        <end position="173"/>
    </location>
</feature>
<feature type="compositionally biased region" description="Basic and acidic residues" evidence="9">
    <location>
        <begin position="109"/>
        <end position="128"/>
    </location>
</feature>
<gene>
    <name evidence="13" type="primary">npr</name>
    <name evidence="13" type="ORF">NCTC10437_03546</name>
</gene>
<dbReference type="PRINTS" id="PR00730">
    <property type="entry name" value="THERMOLYSIN"/>
</dbReference>
<dbReference type="PANTHER" id="PTHR33794">
    <property type="entry name" value="BACILLOLYSIN"/>
    <property type="match status" value="1"/>
</dbReference>
<dbReference type="Pfam" id="PF17963">
    <property type="entry name" value="Big_9"/>
    <property type="match status" value="1"/>
</dbReference>
<dbReference type="OrthoDB" id="291295at2"/>
<organism evidence="13 14">
    <name type="scientific">Mycolicibacterium aurum</name>
    <name type="common">Mycobacterium aurum</name>
    <dbReference type="NCBI Taxonomy" id="1791"/>
    <lineage>
        <taxon>Bacteria</taxon>
        <taxon>Bacillati</taxon>
        <taxon>Actinomycetota</taxon>
        <taxon>Actinomycetes</taxon>
        <taxon>Mycobacteriales</taxon>
        <taxon>Mycobacteriaceae</taxon>
        <taxon>Mycolicibacterium</taxon>
    </lineage>
</organism>
<protein>
    <submittedName>
        <fullName evidence="13">Peptidase M4, thermolysin</fullName>
        <ecNumber evidence="13">3.4.24.28</ecNumber>
    </submittedName>
</protein>
<keyword evidence="7" id="KW-0482">Metalloprotease</keyword>
<dbReference type="Pfam" id="PF01447">
    <property type="entry name" value="Peptidase_M4"/>
    <property type="match status" value="1"/>
</dbReference>
<dbReference type="EMBL" id="LR134356">
    <property type="protein sequence ID" value="VEG56491.1"/>
    <property type="molecule type" value="Genomic_DNA"/>
</dbReference>
<evidence type="ECO:0000259" key="12">
    <source>
        <dbReference type="Pfam" id="PF07504"/>
    </source>
</evidence>
<evidence type="ECO:0000256" key="4">
    <source>
        <dbReference type="ARBA" id="ARBA00022729"/>
    </source>
</evidence>
<evidence type="ECO:0000256" key="8">
    <source>
        <dbReference type="PIRSR" id="PIRSR623612-1"/>
    </source>
</evidence>
<dbReference type="GO" id="GO:0006508">
    <property type="term" value="P:proteolysis"/>
    <property type="evidence" value="ECO:0007669"/>
    <property type="project" value="UniProtKB-KW"/>
</dbReference>
<dbReference type="InterPro" id="IPR013856">
    <property type="entry name" value="Peptidase_M4_domain"/>
</dbReference>
<dbReference type="Pfam" id="PF02868">
    <property type="entry name" value="Peptidase_M4_C"/>
    <property type="match status" value="1"/>
</dbReference>
<feature type="compositionally biased region" description="Acidic residues" evidence="9">
    <location>
        <begin position="141"/>
        <end position="152"/>
    </location>
</feature>
<evidence type="ECO:0000256" key="2">
    <source>
        <dbReference type="ARBA" id="ARBA00022670"/>
    </source>
</evidence>
<dbReference type="AlphaFoldDB" id="A0A3S4VQK9"/>
<feature type="active site" evidence="8">
    <location>
        <position position="733"/>
    </location>
</feature>
<accession>A0A3S4VQK9</accession>
<dbReference type="CDD" id="cd09597">
    <property type="entry name" value="M4_TLP"/>
    <property type="match status" value="1"/>
</dbReference>
<feature type="active site" description="Proton donor" evidence="8">
    <location>
        <position position="824"/>
    </location>
</feature>
<evidence type="ECO:0000313" key="13">
    <source>
        <dbReference type="EMBL" id="VEG56491.1"/>
    </source>
</evidence>
<keyword evidence="4" id="KW-0732">Signal</keyword>
<name>A0A3S4VQK9_MYCAU</name>
<keyword evidence="6" id="KW-0862">Zinc</keyword>
<dbReference type="Gene3D" id="3.10.170.10">
    <property type="match status" value="1"/>
</dbReference>
<dbReference type="InterPro" id="IPR027268">
    <property type="entry name" value="Peptidase_M4/M1_CTD_sf"/>
</dbReference>
<feature type="domain" description="Peptidase M4" evidence="10">
    <location>
        <begin position="594"/>
        <end position="739"/>
    </location>
</feature>
<dbReference type="InterPro" id="IPR023612">
    <property type="entry name" value="Peptidase_M4"/>
</dbReference>
<feature type="compositionally biased region" description="Low complexity" evidence="9">
    <location>
        <begin position="53"/>
        <end position="79"/>
    </location>
</feature>
<proteinExistence type="inferred from homology"/>
<dbReference type="KEGG" id="mauu:NCTC10437_03546"/>
<dbReference type="STRING" id="1791.GCA_001049355_01938"/>
<feature type="domain" description="FTP" evidence="12">
    <location>
        <begin position="445"/>
        <end position="478"/>
    </location>
</feature>
<comment type="similarity">
    <text evidence="1">Belongs to the peptidase M4 family.</text>
</comment>
<dbReference type="PANTHER" id="PTHR33794:SF1">
    <property type="entry name" value="BACILLOLYSIN"/>
    <property type="match status" value="1"/>
</dbReference>
<evidence type="ECO:0000259" key="10">
    <source>
        <dbReference type="Pfam" id="PF01447"/>
    </source>
</evidence>
<dbReference type="InterPro" id="IPR011096">
    <property type="entry name" value="FTP_domain"/>
</dbReference>
<feature type="compositionally biased region" description="Polar residues" evidence="9">
    <location>
        <begin position="129"/>
        <end position="140"/>
    </location>
</feature>
<dbReference type="Pfam" id="PF07504">
    <property type="entry name" value="FTP"/>
    <property type="match status" value="1"/>
</dbReference>
<keyword evidence="2" id="KW-0645">Protease</keyword>
<evidence type="ECO:0000256" key="6">
    <source>
        <dbReference type="ARBA" id="ARBA00022833"/>
    </source>
</evidence>
<keyword evidence="5 13" id="KW-0378">Hydrolase</keyword>
<dbReference type="EC" id="3.4.24.28" evidence="13"/>
<evidence type="ECO:0000259" key="11">
    <source>
        <dbReference type="Pfam" id="PF02868"/>
    </source>
</evidence>
<feature type="domain" description="Peptidase M4 C-terminal" evidence="11">
    <location>
        <begin position="753"/>
        <end position="901"/>
    </location>
</feature>
<sequence>MDWCSTPRTPNLPWRGVYSGVVLAGIGMGLVVGQGVAAASPSESAGATQSGETSDAGPSASAPSAATDADASTGDSSPDSADDDETDADLTAEAREAEEAAEAEEADEAADRDVADETSDARADDRGVSSRQRSTVTADSTDVDSEAGEDSIGDSAAAPRDDSPADTASVTDAVSTAAATKPLSATVTVPTTSAGTVRTLVSARPVTVETIFSDLLTWVGVRPLAGNGPAPATPVSALVQSLWLAVRQTQYTWNNQRPTADVTISGPGPGGTVTGSLNAVDYDDVALTYTLAAGPAYGRVSIDAQGHFSYVPGASAAGRADQFTVRIDDTSGNPFHVHGLLGLLGLSKPTEVTVVVASGSPVRQGVSPTYDIGELASRDGVGIVTDRRGAVSVIEGRFTDEVVVNAADAAAVLNALAPVFGAVAGFADPAAVTTSSAGMGDTAEHFYRFAENYRGIPVLGSEVILVTDAEGHVTSVFNYYRGIGEGFDVTPDASVDEAAEVHLIAGTAFLGTGARPGDLDKLLSLSTFTSELVVQALDDEIAPSLAWRAVVRLPDTGDMSSPGATYLIQADGATAGEVIVTFSAVQPVASVTTANDWLGDSRAITVDTRTVLWFRTTEMVDGGRGITTYKTSYSMWGLGGPTLPGKVVKRSWLGWDKAAVSAHANTAVVYDFFADVLGRTSYDNAGAPIIVSIKYNPKTGTGYANAFWDPTIKQFAFGDKGYLQAALDIVAHEYTHAVVTSVVGNGAPVLDYGESGALNEAYADILGLLIEGKTDAGRWLIGEDSDLGAIRNLANPSAITTSYGPYRTRYSSRYTGSGDDGGEHVNSTIFGHAAYLMMTDVATSGVSAQTWATVFYHSLGRLNSTATFVDGRAAVLSAAQAQGLTSAQRSAIAAAFDAVEIYGAAASSAVAV</sequence>
<dbReference type="InterPro" id="IPR001570">
    <property type="entry name" value="Peptidase_M4_C_domain"/>
</dbReference>
<feature type="compositionally biased region" description="Acidic residues" evidence="9">
    <location>
        <begin position="99"/>
        <end position="108"/>
    </location>
</feature>
<keyword evidence="3" id="KW-0479">Metal-binding</keyword>
<dbReference type="Gene3D" id="1.10.390.10">
    <property type="entry name" value="Neutral Protease Domain 2"/>
    <property type="match status" value="1"/>
</dbReference>
<feature type="compositionally biased region" description="Polar residues" evidence="9">
    <location>
        <begin position="41"/>
        <end position="52"/>
    </location>
</feature>